<protein>
    <recommendedName>
        <fullName evidence="12">Two-component system response regulator</fullName>
    </recommendedName>
</protein>
<accession>A0A0L8LB13</accession>
<evidence type="ECO:0000256" key="3">
    <source>
        <dbReference type="ARBA" id="ARBA00023015"/>
    </source>
</evidence>
<dbReference type="InterPro" id="IPR039420">
    <property type="entry name" value="WalR-like"/>
</dbReference>
<dbReference type="Proteomes" id="UP000037251">
    <property type="component" value="Unassembled WGS sequence"/>
</dbReference>
<feature type="modified residue" description="4-aspartylphosphate" evidence="6">
    <location>
        <position position="58"/>
    </location>
</feature>
<organism evidence="10 11">
    <name type="scientific">Streptomyces resistomycificus</name>
    <dbReference type="NCBI Taxonomy" id="67356"/>
    <lineage>
        <taxon>Bacteria</taxon>
        <taxon>Bacillati</taxon>
        <taxon>Actinomycetota</taxon>
        <taxon>Actinomycetes</taxon>
        <taxon>Kitasatosporales</taxon>
        <taxon>Streptomycetaceae</taxon>
        <taxon>Streptomyces</taxon>
        <taxon>Streptomyces aurantiacus group</taxon>
    </lineage>
</organism>
<dbReference type="FunFam" id="1.10.10.10:FF:000005">
    <property type="entry name" value="Two-component system response regulator"/>
    <property type="match status" value="1"/>
</dbReference>
<evidence type="ECO:0000256" key="5">
    <source>
        <dbReference type="ARBA" id="ARBA00023163"/>
    </source>
</evidence>
<feature type="domain" description="Response regulatory" evidence="8">
    <location>
        <begin position="10"/>
        <end position="125"/>
    </location>
</feature>
<dbReference type="InterPro" id="IPR001789">
    <property type="entry name" value="Sig_transdc_resp-reg_receiver"/>
</dbReference>
<evidence type="ECO:0000256" key="7">
    <source>
        <dbReference type="PROSITE-ProRule" id="PRU01091"/>
    </source>
</evidence>
<comment type="caution">
    <text evidence="10">The sequence shown here is derived from an EMBL/GenBank/DDBJ whole genome shotgun (WGS) entry which is preliminary data.</text>
</comment>
<dbReference type="Gene3D" id="1.10.10.10">
    <property type="entry name" value="Winged helix-like DNA-binding domain superfamily/Winged helix DNA-binding domain"/>
    <property type="match status" value="1"/>
</dbReference>
<dbReference type="InterPro" id="IPR036388">
    <property type="entry name" value="WH-like_DNA-bd_sf"/>
</dbReference>
<dbReference type="PANTHER" id="PTHR48111:SF1">
    <property type="entry name" value="TWO-COMPONENT RESPONSE REGULATOR ORR33"/>
    <property type="match status" value="1"/>
</dbReference>
<gene>
    <name evidence="10" type="ORF">ADK37_15840</name>
</gene>
<dbReference type="InterPro" id="IPR001867">
    <property type="entry name" value="OmpR/PhoB-type_DNA-bd"/>
</dbReference>
<dbReference type="GO" id="GO:0000976">
    <property type="term" value="F:transcription cis-regulatory region binding"/>
    <property type="evidence" value="ECO:0007669"/>
    <property type="project" value="TreeGrafter"/>
</dbReference>
<dbReference type="eggNOG" id="COG0745">
    <property type="taxonomic scope" value="Bacteria"/>
</dbReference>
<dbReference type="GO" id="GO:0032993">
    <property type="term" value="C:protein-DNA complex"/>
    <property type="evidence" value="ECO:0007669"/>
    <property type="project" value="TreeGrafter"/>
</dbReference>
<dbReference type="InterPro" id="IPR016032">
    <property type="entry name" value="Sig_transdc_resp-reg_C-effctor"/>
</dbReference>
<reference evidence="11" key="1">
    <citation type="submission" date="2015-07" db="EMBL/GenBank/DDBJ databases">
        <authorList>
            <person name="Ju K.-S."/>
            <person name="Doroghazi J.R."/>
            <person name="Metcalf W.W."/>
        </authorList>
    </citation>
    <scope>NUCLEOTIDE SEQUENCE [LARGE SCALE GENOMIC DNA]</scope>
    <source>
        <strain evidence="11">NRRL 2290</strain>
    </source>
</reference>
<dbReference type="InterPro" id="IPR011006">
    <property type="entry name" value="CheY-like_superfamily"/>
</dbReference>
<dbReference type="Pfam" id="PF00486">
    <property type="entry name" value="Trans_reg_C"/>
    <property type="match status" value="1"/>
</dbReference>
<name>A0A0L8LB13_9ACTN</name>
<dbReference type="Pfam" id="PF00072">
    <property type="entry name" value="Response_reg"/>
    <property type="match status" value="1"/>
</dbReference>
<keyword evidence="2" id="KW-0902">Two-component regulatory system</keyword>
<dbReference type="PROSITE" id="PS51755">
    <property type="entry name" value="OMPR_PHOB"/>
    <property type="match status" value="1"/>
</dbReference>
<dbReference type="SUPFAM" id="SSF46894">
    <property type="entry name" value="C-terminal effector domain of the bipartite response regulators"/>
    <property type="match status" value="1"/>
</dbReference>
<sequence>MNVQRPTPLRVLVVDADPAARPLIKELGDLGFEVYAASRGRFATPVGRSVRPDLVILDMALPDDDAVGTYDGLRAAGVRAPVLFLSAGEDTEAAAAVRRTMAALDGHLTKPYEVAEVVAHGRELLARDLADESRLLRHGDLSVDPARRRVWRDGTRVELSAREFELLGYLLDHAGQVVTKKQILERVWGAPFRTGTVETYIYYLRRKLGDGDQRLIRTVRGVGYTMVRD</sequence>
<dbReference type="GO" id="GO:0000156">
    <property type="term" value="F:phosphorelay response regulator activity"/>
    <property type="evidence" value="ECO:0007669"/>
    <property type="project" value="TreeGrafter"/>
</dbReference>
<dbReference type="STRING" id="67356.AQJ84_21130"/>
<dbReference type="GO" id="GO:0005829">
    <property type="term" value="C:cytosol"/>
    <property type="evidence" value="ECO:0007669"/>
    <property type="project" value="TreeGrafter"/>
</dbReference>
<dbReference type="Gene3D" id="3.40.50.2300">
    <property type="match status" value="1"/>
</dbReference>
<evidence type="ECO:0000256" key="2">
    <source>
        <dbReference type="ARBA" id="ARBA00023012"/>
    </source>
</evidence>
<dbReference type="SMART" id="SM00862">
    <property type="entry name" value="Trans_reg_C"/>
    <property type="match status" value="1"/>
</dbReference>
<evidence type="ECO:0000256" key="6">
    <source>
        <dbReference type="PROSITE-ProRule" id="PRU00169"/>
    </source>
</evidence>
<dbReference type="AlphaFoldDB" id="A0A0L8LB13"/>
<dbReference type="SUPFAM" id="SSF52172">
    <property type="entry name" value="CheY-like"/>
    <property type="match status" value="1"/>
</dbReference>
<evidence type="ECO:0008006" key="12">
    <source>
        <dbReference type="Google" id="ProtNLM"/>
    </source>
</evidence>
<keyword evidence="5" id="KW-0804">Transcription</keyword>
<dbReference type="OrthoDB" id="3820102at2"/>
<evidence type="ECO:0000313" key="11">
    <source>
        <dbReference type="Proteomes" id="UP000037251"/>
    </source>
</evidence>
<feature type="DNA-binding region" description="OmpR/PhoB-type" evidence="7">
    <location>
        <begin position="133"/>
        <end position="228"/>
    </location>
</feature>
<evidence type="ECO:0000259" key="9">
    <source>
        <dbReference type="PROSITE" id="PS51755"/>
    </source>
</evidence>
<dbReference type="EMBL" id="LGUS01000158">
    <property type="protein sequence ID" value="KOG35299.1"/>
    <property type="molecule type" value="Genomic_DNA"/>
</dbReference>
<dbReference type="PROSITE" id="PS50110">
    <property type="entry name" value="RESPONSE_REGULATORY"/>
    <property type="match status" value="1"/>
</dbReference>
<keyword evidence="3" id="KW-0805">Transcription regulation</keyword>
<dbReference type="PATRIC" id="fig|67356.5.peg.3388"/>
<evidence type="ECO:0000256" key="1">
    <source>
        <dbReference type="ARBA" id="ARBA00022553"/>
    </source>
</evidence>
<proteinExistence type="predicted"/>
<keyword evidence="11" id="KW-1185">Reference proteome</keyword>
<dbReference type="RefSeq" id="WP_030044425.1">
    <property type="nucleotide sequence ID" value="NZ_KL575647.1"/>
</dbReference>
<dbReference type="CDD" id="cd00383">
    <property type="entry name" value="trans_reg_C"/>
    <property type="match status" value="1"/>
</dbReference>
<dbReference type="GO" id="GO:0006355">
    <property type="term" value="P:regulation of DNA-templated transcription"/>
    <property type="evidence" value="ECO:0007669"/>
    <property type="project" value="InterPro"/>
</dbReference>
<keyword evidence="1 6" id="KW-0597">Phosphoprotein</keyword>
<evidence type="ECO:0000259" key="8">
    <source>
        <dbReference type="PROSITE" id="PS50110"/>
    </source>
</evidence>
<dbReference type="PANTHER" id="PTHR48111">
    <property type="entry name" value="REGULATOR OF RPOS"/>
    <property type="match status" value="1"/>
</dbReference>
<keyword evidence="4 7" id="KW-0238">DNA-binding</keyword>
<feature type="domain" description="OmpR/PhoB-type" evidence="9">
    <location>
        <begin position="133"/>
        <end position="228"/>
    </location>
</feature>
<dbReference type="SMART" id="SM00448">
    <property type="entry name" value="REC"/>
    <property type="match status" value="1"/>
</dbReference>
<evidence type="ECO:0000256" key="4">
    <source>
        <dbReference type="ARBA" id="ARBA00023125"/>
    </source>
</evidence>
<evidence type="ECO:0000313" key="10">
    <source>
        <dbReference type="EMBL" id="KOG35299.1"/>
    </source>
</evidence>